<gene>
    <name evidence="1" type="ORF">FNL38_106392</name>
</gene>
<proteinExistence type="predicted"/>
<protein>
    <submittedName>
        <fullName evidence="1">Uncharacterized protein</fullName>
    </submittedName>
</protein>
<evidence type="ECO:0000313" key="1">
    <source>
        <dbReference type="EMBL" id="TYQ02572.1"/>
    </source>
</evidence>
<dbReference type="AlphaFoldDB" id="A0A652YLS3"/>
<comment type="caution">
    <text evidence="1">The sequence shown here is derived from an EMBL/GenBank/DDBJ whole genome shotgun (WGS) entry which is preliminary data.</text>
</comment>
<sequence length="58" mass="6480">MLRFIHSRHYPKLDLTNIGVSQGIGADGFAARLTSLDKTIATLDVLSLIAERQQWRIA</sequence>
<name>A0A652YLS3_NOCGL</name>
<dbReference type="EMBL" id="VNIQ01000006">
    <property type="protein sequence ID" value="TYQ02572.1"/>
    <property type="molecule type" value="Genomic_DNA"/>
</dbReference>
<organism evidence="1">
    <name type="scientific">Nocardia globerula</name>
    <dbReference type="NCBI Taxonomy" id="1818"/>
    <lineage>
        <taxon>Bacteria</taxon>
        <taxon>Bacillati</taxon>
        <taxon>Actinomycetota</taxon>
        <taxon>Actinomycetes</taxon>
        <taxon>Mycobacteriales</taxon>
        <taxon>Nocardiaceae</taxon>
        <taxon>Nocardia</taxon>
    </lineage>
</organism>
<accession>A0A652YLS3</accession>
<reference evidence="1" key="1">
    <citation type="submission" date="2019-07" db="EMBL/GenBank/DDBJ databases">
        <title>Genomic Encyclopedia of Type Strains, Phase IV (KMG-IV): sequencing the most valuable type-strain genomes for metagenomic binning, comparative biology and taxonomic classification.</title>
        <authorList>
            <person name="Goeker M."/>
        </authorList>
    </citation>
    <scope>NUCLEOTIDE SEQUENCE</scope>
    <source>
        <strain evidence="1">DSM 44596</strain>
    </source>
</reference>